<keyword evidence="6" id="KW-1185">Reference proteome</keyword>
<feature type="domain" description="Response regulatory" evidence="4">
    <location>
        <begin position="2"/>
        <end position="123"/>
    </location>
</feature>
<feature type="modified residue" description="4-aspartylphosphate" evidence="3">
    <location>
        <position position="52"/>
    </location>
</feature>
<dbReference type="PROSITE" id="PS50110">
    <property type="entry name" value="RESPONSE_REGULATORY"/>
    <property type="match status" value="2"/>
</dbReference>
<name>A0ABY4S2B2_AQUTE</name>
<accession>A0ABY4S2B2</accession>
<dbReference type="SMART" id="SM00448">
    <property type="entry name" value="REC"/>
    <property type="match status" value="2"/>
</dbReference>
<evidence type="ECO:0000256" key="3">
    <source>
        <dbReference type="PROSITE-ProRule" id="PRU00169"/>
    </source>
</evidence>
<evidence type="ECO:0000313" key="6">
    <source>
        <dbReference type="Proteomes" id="UP001056201"/>
    </source>
</evidence>
<evidence type="ECO:0000256" key="2">
    <source>
        <dbReference type="ARBA" id="ARBA00023012"/>
    </source>
</evidence>
<dbReference type="PANTHER" id="PTHR45339">
    <property type="entry name" value="HYBRID SIGNAL TRANSDUCTION HISTIDINE KINASE J"/>
    <property type="match status" value="1"/>
</dbReference>
<feature type="modified residue" description="4-aspartylphosphate" evidence="3">
    <location>
        <position position="491"/>
    </location>
</feature>
<dbReference type="RefSeq" id="WP_250195358.1">
    <property type="nucleotide sequence ID" value="NZ_CP097635.1"/>
</dbReference>
<dbReference type="EMBL" id="CP097635">
    <property type="protein sequence ID" value="URI07093.1"/>
    <property type="molecule type" value="Genomic_DNA"/>
</dbReference>
<dbReference type="SUPFAM" id="SSF52172">
    <property type="entry name" value="CheY-like"/>
    <property type="match status" value="3"/>
</dbReference>
<keyword evidence="2" id="KW-0902">Two-component regulatory system</keyword>
<organism evidence="5 6">
    <name type="scientific">Aquincola tertiaricarbonis</name>
    <dbReference type="NCBI Taxonomy" id="391953"/>
    <lineage>
        <taxon>Bacteria</taxon>
        <taxon>Pseudomonadati</taxon>
        <taxon>Pseudomonadota</taxon>
        <taxon>Betaproteobacteria</taxon>
        <taxon>Burkholderiales</taxon>
        <taxon>Sphaerotilaceae</taxon>
        <taxon>Aquincola</taxon>
    </lineage>
</organism>
<dbReference type="Gene3D" id="3.40.50.2300">
    <property type="match status" value="2"/>
</dbReference>
<dbReference type="PANTHER" id="PTHR45339:SF1">
    <property type="entry name" value="HYBRID SIGNAL TRANSDUCTION HISTIDINE KINASE J"/>
    <property type="match status" value="1"/>
</dbReference>
<gene>
    <name evidence="5" type="ORF">MW290_00255</name>
</gene>
<reference evidence="5" key="1">
    <citation type="submission" date="2022-05" db="EMBL/GenBank/DDBJ databases">
        <title>An RpoN-dependent PEP-CTERM gene is involved in floc formation of an Aquincola tertiaricarbonis strain.</title>
        <authorList>
            <person name="Qiu D."/>
            <person name="Xia M."/>
        </authorList>
    </citation>
    <scope>NUCLEOTIDE SEQUENCE</scope>
    <source>
        <strain evidence="5">RN12</strain>
    </source>
</reference>
<dbReference type="Pfam" id="PF00072">
    <property type="entry name" value="Response_reg"/>
    <property type="match status" value="2"/>
</dbReference>
<dbReference type="InterPro" id="IPR001789">
    <property type="entry name" value="Sig_transdc_resp-reg_receiver"/>
</dbReference>
<dbReference type="CDD" id="cd17546">
    <property type="entry name" value="REC_hyHK_CKI1_RcsC-like"/>
    <property type="match status" value="2"/>
</dbReference>
<dbReference type="Proteomes" id="UP001056201">
    <property type="component" value="Chromosome 1"/>
</dbReference>
<evidence type="ECO:0000256" key="1">
    <source>
        <dbReference type="ARBA" id="ARBA00022553"/>
    </source>
</evidence>
<dbReference type="InterPro" id="IPR011006">
    <property type="entry name" value="CheY-like_superfamily"/>
</dbReference>
<evidence type="ECO:0000259" key="4">
    <source>
        <dbReference type="PROSITE" id="PS50110"/>
    </source>
</evidence>
<protein>
    <submittedName>
        <fullName evidence="5">Response regulator</fullName>
    </submittedName>
</protein>
<keyword evidence="1 3" id="KW-0597">Phosphoprotein</keyword>
<proteinExistence type="predicted"/>
<evidence type="ECO:0000313" key="5">
    <source>
        <dbReference type="EMBL" id="URI07093.1"/>
    </source>
</evidence>
<sequence>MRILIADDSEDQAQITAELISLSLPCEIETVYDGQAALDRALAWRPDAVVLDVYMPGLDGIEVARRLRQHAQVAADYTPPYCVAVTGDPGAGSRLQALDQQFDRVFAKPLDVDQLIAALARLHGDEPGVAPAVQPFNLGELFTRAARQVLPVARHLSFSFDYRGDGVVVEGEPIEVHCCLHRLLLAAVDMLSDGFVLFTAETVMRPGGACSTLVQAAGTGTLRPPEQMAEVLDRMGLLPPPPGTPTGEPPAREGVQTAIGRCPNTGATVRFTLDPLEGILLRVELRFAHAAPDESAQAADATGARAWVVDSDEVPAAWLHRRLQRLGWRVKRFANCAEAERYAAEPEARPPSLLVVVEAALMRPAAVLALQHALPPTTQCVLAVMAGSPTLGAPEAYGSFDVRVYPFSPLELAEFAARAHPDQATRHSALLTGAMELADRPLVLLVDDNEINRLVGRALVEALGYEVVTANDGLDAIGQCRIKRPQIVLMDLDMPVLQGVDATLRLRELQRNGEIPPLAIIAATADATDNARLACHRAGMDGFMTKPLDIADLRTQLRRFTVSRV</sequence>
<feature type="domain" description="Response regulatory" evidence="4">
    <location>
        <begin position="442"/>
        <end position="561"/>
    </location>
</feature>